<evidence type="ECO:0008006" key="3">
    <source>
        <dbReference type="Google" id="ProtNLM"/>
    </source>
</evidence>
<comment type="caution">
    <text evidence="1">The sequence shown here is derived from an EMBL/GenBank/DDBJ whole genome shotgun (WGS) entry which is preliminary data.</text>
</comment>
<protein>
    <recommendedName>
        <fullName evidence="3">HutD family protein</fullName>
    </recommendedName>
</protein>
<evidence type="ECO:0000313" key="1">
    <source>
        <dbReference type="EMBL" id="GAA2459909.1"/>
    </source>
</evidence>
<evidence type="ECO:0000313" key="2">
    <source>
        <dbReference type="Proteomes" id="UP001501231"/>
    </source>
</evidence>
<name>A0ABN3KHI0_9ACTN</name>
<dbReference type="RefSeq" id="WP_344598753.1">
    <property type="nucleotide sequence ID" value="NZ_BAAARW010000050.1"/>
</dbReference>
<sequence>MGPTDGSTAEPLLPVLGHFSLAEWRAEAEPGRFALSTRTPFGPPEITGGNTPVVDAPALLRARHGAGRVVQFPWSIGRTSHESGLTAIDDVVVGEVTSLLGDDVVVTADLPASIELTLGRAQGGWVIHLVNHTGGRGDRVREPLPARGHLVLGTRSRGARAARALVSNRALPVGEDMRIDVEVEGVLEVIRID</sequence>
<dbReference type="EMBL" id="BAAARW010000050">
    <property type="protein sequence ID" value="GAA2459909.1"/>
    <property type="molecule type" value="Genomic_DNA"/>
</dbReference>
<proteinExistence type="predicted"/>
<gene>
    <name evidence="1" type="ORF">GCM10010191_95360</name>
</gene>
<dbReference type="Proteomes" id="UP001501231">
    <property type="component" value="Unassembled WGS sequence"/>
</dbReference>
<keyword evidence="2" id="KW-1185">Reference proteome</keyword>
<reference evidence="1 2" key="1">
    <citation type="journal article" date="2019" name="Int. J. Syst. Evol. Microbiol.">
        <title>The Global Catalogue of Microorganisms (GCM) 10K type strain sequencing project: providing services to taxonomists for standard genome sequencing and annotation.</title>
        <authorList>
            <consortium name="The Broad Institute Genomics Platform"/>
            <consortium name="The Broad Institute Genome Sequencing Center for Infectious Disease"/>
            <person name="Wu L."/>
            <person name="Ma J."/>
        </authorList>
    </citation>
    <scope>NUCLEOTIDE SEQUENCE [LARGE SCALE GENOMIC DNA]</scope>
    <source>
        <strain evidence="1 2">JCM 3325</strain>
    </source>
</reference>
<accession>A0ABN3KHI0</accession>
<organism evidence="1 2">
    <name type="scientific">Actinomadura vinacea</name>
    <dbReference type="NCBI Taxonomy" id="115336"/>
    <lineage>
        <taxon>Bacteria</taxon>
        <taxon>Bacillati</taxon>
        <taxon>Actinomycetota</taxon>
        <taxon>Actinomycetes</taxon>
        <taxon>Streptosporangiales</taxon>
        <taxon>Thermomonosporaceae</taxon>
        <taxon>Actinomadura</taxon>
    </lineage>
</organism>